<comment type="caution">
    <text evidence="3">The sequence shown here is derived from an EMBL/GenBank/DDBJ whole genome shotgun (WGS) entry which is preliminary data.</text>
</comment>
<dbReference type="RefSeq" id="WP_190447491.1">
    <property type="nucleotide sequence ID" value="NZ_JAMPLM010000006.1"/>
</dbReference>
<reference evidence="3 4" key="1">
    <citation type="submission" date="2022-04" db="EMBL/GenBank/DDBJ databases">
        <title>Positive selection, recombination, and allopatry shape intraspecific diversity of widespread and dominant cyanobacteria.</title>
        <authorList>
            <person name="Wei J."/>
            <person name="Shu W."/>
            <person name="Hu C."/>
        </authorList>
    </citation>
    <scope>NUCLEOTIDE SEQUENCE [LARGE SCALE GENOMIC DNA]</scope>
    <source>
        <strain evidence="3 4">AS-A4</strain>
    </source>
</reference>
<keyword evidence="4" id="KW-1185">Reference proteome</keyword>
<dbReference type="PANTHER" id="PTHR10569">
    <property type="entry name" value="GLYCOGEN DEBRANCHING ENZYME"/>
    <property type="match status" value="1"/>
</dbReference>
<feature type="domain" description="Glycogen debranching enzyme C-terminal" evidence="1">
    <location>
        <begin position="306"/>
        <end position="680"/>
    </location>
</feature>
<dbReference type="Proteomes" id="UP001476950">
    <property type="component" value="Unassembled WGS sequence"/>
</dbReference>
<evidence type="ECO:0000313" key="4">
    <source>
        <dbReference type="Proteomes" id="UP001476950"/>
    </source>
</evidence>
<dbReference type="InterPro" id="IPR032790">
    <property type="entry name" value="GDE_C"/>
</dbReference>
<proteinExistence type="predicted"/>
<dbReference type="InterPro" id="IPR012341">
    <property type="entry name" value="6hp_glycosidase-like_sf"/>
</dbReference>
<evidence type="ECO:0000259" key="2">
    <source>
        <dbReference type="Pfam" id="PF12439"/>
    </source>
</evidence>
<evidence type="ECO:0000313" key="3">
    <source>
        <dbReference type="EMBL" id="MEP1058759.1"/>
    </source>
</evidence>
<dbReference type="SUPFAM" id="SSF48208">
    <property type="entry name" value="Six-hairpin glycosidases"/>
    <property type="match status" value="1"/>
</dbReference>
<dbReference type="PANTHER" id="PTHR10569:SF2">
    <property type="entry name" value="GLYCOGEN DEBRANCHING ENZYME"/>
    <property type="match status" value="1"/>
</dbReference>
<sequence length="686" mass="78455">MDELDTREWLLTNGLGSFASGTVCDARTRTYHGWLVAALEPPAQRMLLFSHLEASLEVGGLIFALGTNFWLANQVEKVEPLGYRLLREFSVDPVPTWVWSLGDQWQLHRQIMMPYGMVTEERSPEAMPPFVNRVLVQYRYMGSQQALLRLRPIIGDRDFHQHQQEIPALSFSQLISANQVFLQALQAGKTGTPWSLSWSQGQYHPEETWYWSYYYPVEARRGLDYLEDLFSPGYLTVWLQPGETVTLEARVGLPSTTLPDQLPAIVDWTMQAEQQRLEQAFLPFHSVSSVSTAPETMVLWERLLQASDRFFAWQPVQQTPTIVAGYHWFGDRSRDTLLSIPGLTLTTGRFSLARKMLDRLGRLCCQGLIPNLLPVYGGDVSYRNIDCALWWIETLGLYLEATQDWEFLLEQYEVVKQIYKAFTTGTLYNIRIDASDGLITWDDTSVPLTWMDTIVGGEAVTLRNGKPVEINALWYSALCWATQWATLLADRPDVENVDRLLNLARRYAQQADQVKASMQKFWNAQQRYFYDRLEPNDRLDATIRPNAVLALSLHHCAFSTEQSRQVLYTARDRLLTPYGLRTLDPADPAYHGMCNGTPDQRDRAYHQGTVWSWLLGPFSRAWSRFCTAEGEPLPLDLQLLLTHFQHEGCFDAIAEIFDGDAPHQPRGAIASASAIAELLRQWEELV</sequence>
<gene>
    <name evidence="3" type="ORF">NDI38_09935</name>
</gene>
<protein>
    <submittedName>
        <fullName evidence="3">Glycogen debranching enzyme N-terminal domain-containing protein</fullName>
    </submittedName>
</protein>
<dbReference type="InterPro" id="IPR010401">
    <property type="entry name" value="AGL/Gdb1"/>
</dbReference>
<name>A0ABV0KHP3_9CYAN</name>
<organism evidence="3 4">
    <name type="scientific">Stenomitos frigidus AS-A4</name>
    <dbReference type="NCBI Taxonomy" id="2933935"/>
    <lineage>
        <taxon>Bacteria</taxon>
        <taxon>Bacillati</taxon>
        <taxon>Cyanobacteriota</taxon>
        <taxon>Cyanophyceae</taxon>
        <taxon>Leptolyngbyales</taxon>
        <taxon>Leptolyngbyaceae</taxon>
        <taxon>Stenomitos</taxon>
    </lineage>
</organism>
<dbReference type="InterPro" id="IPR008928">
    <property type="entry name" value="6-hairpin_glycosidase_sf"/>
</dbReference>
<dbReference type="InterPro" id="IPR024742">
    <property type="entry name" value="Glycogen_debranch_N"/>
</dbReference>
<dbReference type="Pfam" id="PF06202">
    <property type="entry name" value="GDE_C"/>
    <property type="match status" value="1"/>
</dbReference>
<feature type="domain" description="Glycogen debranching enzyme bacterial and archaeal type N-terminal" evidence="2">
    <location>
        <begin position="7"/>
        <end position="246"/>
    </location>
</feature>
<accession>A0ABV0KHP3</accession>
<evidence type="ECO:0000259" key="1">
    <source>
        <dbReference type="Pfam" id="PF06202"/>
    </source>
</evidence>
<dbReference type="Pfam" id="PF12439">
    <property type="entry name" value="GDE_N"/>
    <property type="match status" value="1"/>
</dbReference>
<dbReference type="Gene3D" id="1.50.10.10">
    <property type="match status" value="1"/>
</dbReference>
<dbReference type="EMBL" id="JAMPLM010000006">
    <property type="protein sequence ID" value="MEP1058759.1"/>
    <property type="molecule type" value="Genomic_DNA"/>
</dbReference>